<proteinExistence type="predicted"/>
<evidence type="ECO:0000256" key="3">
    <source>
        <dbReference type="ARBA" id="ARBA00023163"/>
    </source>
</evidence>
<dbReference type="GO" id="GO:0003700">
    <property type="term" value="F:DNA-binding transcription factor activity"/>
    <property type="evidence" value="ECO:0007669"/>
    <property type="project" value="TreeGrafter"/>
</dbReference>
<dbReference type="InterPro" id="IPR050109">
    <property type="entry name" value="HTH-type_TetR-like_transc_reg"/>
</dbReference>
<dbReference type="EMBL" id="CAFBMK010000060">
    <property type="protein sequence ID" value="CAB4911737.1"/>
    <property type="molecule type" value="Genomic_DNA"/>
</dbReference>
<dbReference type="Gene3D" id="1.10.357.10">
    <property type="entry name" value="Tetracycline Repressor, domain 2"/>
    <property type="match status" value="1"/>
</dbReference>
<organism evidence="5">
    <name type="scientific">freshwater metagenome</name>
    <dbReference type="NCBI Taxonomy" id="449393"/>
    <lineage>
        <taxon>unclassified sequences</taxon>
        <taxon>metagenomes</taxon>
        <taxon>ecological metagenomes</taxon>
    </lineage>
</organism>
<dbReference type="Pfam" id="PF00440">
    <property type="entry name" value="TetR_N"/>
    <property type="match status" value="1"/>
</dbReference>
<name>A0A6J7GTE8_9ZZZZ</name>
<dbReference type="InterPro" id="IPR001647">
    <property type="entry name" value="HTH_TetR"/>
</dbReference>
<dbReference type="PANTHER" id="PTHR30055:SF234">
    <property type="entry name" value="HTH-TYPE TRANSCRIPTIONAL REGULATOR BETI"/>
    <property type="match status" value="1"/>
</dbReference>
<evidence type="ECO:0000259" key="4">
    <source>
        <dbReference type="PROSITE" id="PS50977"/>
    </source>
</evidence>
<feature type="domain" description="HTH tetR-type" evidence="4">
    <location>
        <begin position="16"/>
        <end position="75"/>
    </location>
</feature>
<dbReference type="AlphaFoldDB" id="A0A6J7GTE8"/>
<keyword evidence="1" id="KW-0805">Transcription regulation</keyword>
<evidence type="ECO:0000256" key="2">
    <source>
        <dbReference type="ARBA" id="ARBA00023125"/>
    </source>
</evidence>
<dbReference type="InterPro" id="IPR009057">
    <property type="entry name" value="Homeodomain-like_sf"/>
</dbReference>
<evidence type="ECO:0000313" key="5">
    <source>
        <dbReference type="EMBL" id="CAB4911737.1"/>
    </source>
</evidence>
<accession>A0A6J7GTE8</accession>
<dbReference type="GO" id="GO:0000976">
    <property type="term" value="F:transcription cis-regulatory region binding"/>
    <property type="evidence" value="ECO:0007669"/>
    <property type="project" value="TreeGrafter"/>
</dbReference>
<dbReference type="SUPFAM" id="SSF48498">
    <property type="entry name" value="Tetracyclin repressor-like, C-terminal domain"/>
    <property type="match status" value="1"/>
</dbReference>
<reference evidence="5" key="1">
    <citation type="submission" date="2020-05" db="EMBL/GenBank/DDBJ databases">
        <authorList>
            <person name="Chiriac C."/>
            <person name="Salcher M."/>
            <person name="Ghai R."/>
            <person name="Kavagutti S V."/>
        </authorList>
    </citation>
    <scope>NUCLEOTIDE SEQUENCE</scope>
</reference>
<dbReference type="PANTHER" id="PTHR30055">
    <property type="entry name" value="HTH-TYPE TRANSCRIPTIONAL REGULATOR RUTR"/>
    <property type="match status" value="1"/>
</dbReference>
<dbReference type="InterPro" id="IPR036271">
    <property type="entry name" value="Tet_transcr_reg_TetR-rel_C_sf"/>
</dbReference>
<protein>
    <submittedName>
        <fullName evidence="5">Unannotated protein</fullName>
    </submittedName>
</protein>
<sequence length="188" mass="20496">MAADPPRFPNRRAAAQANRDRILAAAREAFGTADGEVSMAEVARRAGVGMATLYRNFPGRAELFEALYEDEVDALCAAADEAHGTPGEALDAWLRRFFAFVPRKRLLVAELLQDSGAPGPVMTRNRERMLAAGEPLLQAARRSGELRDDLDLVQVLDLVVGVARIPGEREQVEPLLDVVLDGLRPPAR</sequence>
<dbReference type="PROSITE" id="PS50977">
    <property type="entry name" value="HTH_TETR_2"/>
    <property type="match status" value="1"/>
</dbReference>
<dbReference type="Pfam" id="PF21597">
    <property type="entry name" value="TetR_C_43"/>
    <property type="match status" value="1"/>
</dbReference>
<dbReference type="InterPro" id="IPR049445">
    <property type="entry name" value="TetR_SbtR-like_C"/>
</dbReference>
<dbReference type="SUPFAM" id="SSF46689">
    <property type="entry name" value="Homeodomain-like"/>
    <property type="match status" value="1"/>
</dbReference>
<keyword evidence="3" id="KW-0804">Transcription</keyword>
<evidence type="ECO:0000256" key="1">
    <source>
        <dbReference type="ARBA" id="ARBA00023015"/>
    </source>
</evidence>
<keyword evidence="2" id="KW-0238">DNA-binding</keyword>
<gene>
    <name evidence="5" type="ORF">UFOPK3564_01292</name>
</gene>